<evidence type="ECO:0000256" key="1">
    <source>
        <dbReference type="SAM" id="MobiDB-lite"/>
    </source>
</evidence>
<protein>
    <submittedName>
        <fullName evidence="2">Uncharacterized protein</fullName>
    </submittedName>
</protein>
<proteinExistence type="predicted"/>
<gene>
    <name evidence="2" type="ORF">SODALDRAFT_128888</name>
</gene>
<accession>A0A3N2Q4Y9</accession>
<dbReference type="EMBL" id="ML119052">
    <property type="protein sequence ID" value="ROT41767.1"/>
    <property type="molecule type" value="Genomic_DNA"/>
</dbReference>
<sequence length="78" mass="8913">MKISISRLRRSRGVSSVRRTRRRGDGGPSLRRRRLERAFRLGGPATTSEGRTTRAATRVFPICIFAVVCWLRWREGGV</sequence>
<dbReference type="AlphaFoldDB" id="A0A3N2Q4Y9"/>
<dbReference type="GeneID" id="39575164"/>
<dbReference type="Proteomes" id="UP000272025">
    <property type="component" value="Unassembled WGS sequence"/>
</dbReference>
<dbReference type="RefSeq" id="XP_028469573.1">
    <property type="nucleotide sequence ID" value="XM_028606686.1"/>
</dbReference>
<keyword evidence="3" id="KW-1185">Reference proteome</keyword>
<evidence type="ECO:0000313" key="2">
    <source>
        <dbReference type="EMBL" id="ROT41767.1"/>
    </source>
</evidence>
<reference evidence="2 3" key="1">
    <citation type="journal article" date="2018" name="Mol. Ecol.">
        <title>The obligate alkalophilic soda-lake fungus Sodiomyces alkalinus has shifted to a protein diet.</title>
        <authorList>
            <person name="Grum-Grzhimaylo A.A."/>
            <person name="Falkoski D.L."/>
            <person name="van den Heuvel J."/>
            <person name="Valero-Jimenez C.A."/>
            <person name="Min B."/>
            <person name="Choi I.G."/>
            <person name="Lipzen A."/>
            <person name="Daum C.G."/>
            <person name="Aanen D.K."/>
            <person name="Tsang A."/>
            <person name="Henrissat B."/>
            <person name="Bilanenko E.N."/>
            <person name="de Vries R.P."/>
            <person name="van Kan J.A.L."/>
            <person name="Grigoriev I.V."/>
            <person name="Debets A.J.M."/>
        </authorList>
    </citation>
    <scope>NUCLEOTIDE SEQUENCE [LARGE SCALE GENOMIC DNA]</scope>
    <source>
        <strain evidence="2 3">F11</strain>
    </source>
</reference>
<feature type="region of interest" description="Disordered" evidence="1">
    <location>
        <begin position="1"/>
        <end position="29"/>
    </location>
</feature>
<organism evidence="2 3">
    <name type="scientific">Sodiomyces alkalinus (strain CBS 110278 / VKM F-3762 / F11)</name>
    <name type="common">Alkaliphilic filamentous fungus</name>
    <dbReference type="NCBI Taxonomy" id="1314773"/>
    <lineage>
        <taxon>Eukaryota</taxon>
        <taxon>Fungi</taxon>
        <taxon>Dikarya</taxon>
        <taxon>Ascomycota</taxon>
        <taxon>Pezizomycotina</taxon>
        <taxon>Sordariomycetes</taxon>
        <taxon>Hypocreomycetidae</taxon>
        <taxon>Glomerellales</taxon>
        <taxon>Plectosphaerellaceae</taxon>
        <taxon>Sodiomyces</taxon>
    </lineage>
</organism>
<feature type="compositionally biased region" description="Basic residues" evidence="1">
    <location>
        <begin position="7"/>
        <end position="22"/>
    </location>
</feature>
<name>A0A3N2Q4Y9_SODAK</name>
<evidence type="ECO:0000313" key="3">
    <source>
        <dbReference type="Proteomes" id="UP000272025"/>
    </source>
</evidence>